<evidence type="ECO:0000256" key="7">
    <source>
        <dbReference type="ARBA" id="ARBA00022801"/>
    </source>
</evidence>
<name>A0ABX5IWA8_9GAMM</name>
<dbReference type="NCBIfam" id="NF005710">
    <property type="entry name" value="PRK07522.1"/>
    <property type="match status" value="1"/>
</dbReference>
<evidence type="ECO:0000256" key="2">
    <source>
        <dbReference type="ARBA" id="ARBA00005691"/>
    </source>
</evidence>
<dbReference type="Gene3D" id="3.30.70.360">
    <property type="match status" value="1"/>
</dbReference>
<dbReference type="EMBL" id="PXNS01000006">
    <property type="protein sequence ID" value="PTL94389.1"/>
    <property type="molecule type" value="Genomic_DNA"/>
</dbReference>
<keyword evidence="6" id="KW-0479">Metal-binding</keyword>
<dbReference type="Pfam" id="PF07687">
    <property type="entry name" value="M20_dimer"/>
    <property type="match status" value="1"/>
</dbReference>
<evidence type="ECO:0000256" key="4">
    <source>
        <dbReference type="ARBA" id="ARBA00022571"/>
    </source>
</evidence>
<keyword evidence="8" id="KW-0862">Zinc</keyword>
<keyword evidence="12" id="KW-1185">Reference proteome</keyword>
<dbReference type="InterPro" id="IPR010169">
    <property type="entry name" value="AcOrn-deacetyl"/>
</dbReference>
<sequence>MPSALCSSCWRPWWSGPSPDGLHSRSLVLTSNTLPLSLAMIERLVAFDTTSHRSNLELINDVAGWLEARGAAVTLLYNDSGDKANLIAEFGPRDAPALLVSGHTDVVPASPADWRVTAPFTPKRHAERLYGRGTADMKGFIGVALTKLAAWQAEHSRHSVLLALSFDEEVGCLGVPLMLPFLEAHKERLRGIIVGEPTAMRIANAHKGHVGMRATIEGVGGHSGYPGRGVNAIDVGAGVVAQIRQLAREKRLMSLTDQRFDPPYSTVHVGLIEGGSALNQIPEHCRIDFEMRPLPGQPAMEILERLRKDFPSGLDRDLIGLGRRARLTLECRGQYPPLDERRQGYLSWIAELAECSVEPLALGFGCEAGLFAQLGVPTVICGPGSIHQAHQPDEFIAFDQIAKCEGFFDRLLSQLSFPLPDFHRLEAT</sequence>
<reference evidence="11 12" key="1">
    <citation type="submission" date="2018-03" db="EMBL/GenBank/DDBJ databases">
        <authorList>
            <person name="Zhou J."/>
            <person name="Li X."/>
            <person name="Xue M."/>
            <person name="Yin J."/>
        </authorList>
    </citation>
    <scope>NUCLEOTIDE SEQUENCE [LARGE SCALE GENOMIC DNA]</scope>
    <source>
        <strain evidence="11 12">SYSU ZJ2214</strain>
    </source>
</reference>
<dbReference type="Gene3D" id="3.40.630.10">
    <property type="entry name" value="Zn peptidases"/>
    <property type="match status" value="1"/>
</dbReference>
<dbReference type="PROSITE" id="PS00758">
    <property type="entry name" value="ARGE_DAPE_CPG2_1"/>
    <property type="match status" value="1"/>
</dbReference>
<comment type="cofactor">
    <cofactor evidence="1">
        <name>Zn(2+)</name>
        <dbReference type="ChEBI" id="CHEBI:29105"/>
    </cofactor>
</comment>
<dbReference type="SUPFAM" id="SSF53187">
    <property type="entry name" value="Zn-dependent exopeptidases"/>
    <property type="match status" value="1"/>
</dbReference>
<evidence type="ECO:0000256" key="3">
    <source>
        <dbReference type="ARBA" id="ARBA00022490"/>
    </source>
</evidence>
<evidence type="ECO:0000256" key="9">
    <source>
        <dbReference type="ARBA" id="ARBA00023285"/>
    </source>
</evidence>
<protein>
    <submittedName>
        <fullName evidence="11">Acetylornithine deacetylase</fullName>
    </submittedName>
</protein>
<proteinExistence type="inferred from homology"/>
<keyword evidence="9" id="KW-0170">Cobalt</keyword>
<dbReference type="Proteomes" id="UP000241895">
    <property type="component" value="Unassembled WGS sequence"/>
</dbReference>
<evidence type="ECO:0000259" key="10">
    <source>
        <dbReference type="Pfam" id="PF07687"/>
    </source>
</evidence>
<evidence type="ECO:0000256" key="1">
    <source>
        <dbReference type="ARBA" id="ARBA00001947"/>
    </source>
</evidence>
<gene>
    <name evidence="11" type="primary">argE</name>
    <name evidence="11" type="ORF">C6W88_12975</name>
</gene>
<dbReference type="SUPFAM" id="SSF55031">
    <property type="entry name" value="Bacterial exopeptidase dimerisation domain"/>
    <property type="match status" value="1"/>
</dbReference>
<comment type="caution">
    <text evidence="11">The sequence shown here is derived from an EMBL/GenBank/DDBJ whole genome shotgun (WGS) entry which is preliminary data.</text>
</comment>
<keyword evidence="4" id="KW-0055">Arginine biosynthesis</keyword>
<comment type="similarity">
    <text evidence="2">Belongs to the peptidase M20A family. ArgE subfamily.</text>
</comment>
<dbReference type="InterPro" id="IPR011650">
    <property type="entry name" value="Peptidase_M20_dimer"/>
</dbReference>
<keyword evidence="7" id="KW-0378">Hydrolase</keyword>
<keyword evidence="3" id="KW-0963">Cytoplasm</keyword>
<dbReference type="InterPro" id="IPR002933">
    <property type="entry name" value="Peptidase_M20"/>
</dbReference>
<dbReference type="InterPro" id="IPR050072">
    <property type="entry name" value="Peptidase_M20A"/>
</dbReference>
<evidence type="ECO:0000313" key="12">
    <source>
        <dbReference type="Proteomes" id="UP000241895"/>
    </source>
</evidence>
<dbReference type="PANTHER" id="PTHR43808">
    <property type="entry name" value="ACETYLORNITHINE DEACETYLASE"/>
    <property type="match status" value="1"/>
</dbReference>
<accession>A0ABX5IWA8</accession>
<evidence type="ECO:0000256" key="6">
    <source>
        <dbReference type="ARBA" id="ARBA00022723"/>
    </source>
</evidence>
<dbReference type="Pfam" id="PF01546">
    <property type="entry name" value="Peptidase_M20"/>
    <property type="match status" value="1"/>
</dbReference>
<dbReference type="InterPro" id="IPR036264">
    <property type="entry name" value="Bact_exopeptidase_dim_dom"/>
</dbReference>
<feature type="domain" description="Peptidase M20 dimerisation" evidence="10">
    <location>
        <begin position="204"/>
        <end position="310"/>
    </location>
</feature>
<dbReference type="PANTHER" id="PTHR43808:SF31">
    <property type="entry name" value="N-ACETYL-L-CITRULLINE DEACETYLASE"/>
    <property type="match status" value="1"/>
</dbReference>
<dbReference type="CDD" id="cd03894">
    <property type="entry name" value="M20_ArgE"/>
    <property type="match status" value="1"/>
</dbReference>
<dbReference type="NCBIfam" id="TIGR01892">
    <property type="entry name" value="AcOrn-deacetyl"/>
    <property type="match status" value="1"/>
</dbReference>
<evidence type="ECO:0000313" key="11">
    <source>
        <dbReference type="EMBL" id="PTL94389.1"/>
    </source>
</evidence>
<evidence type="ECO:0000256" key="8">
    <source>
        <dbReference type="ARBA" id="ARBA00022833"/>
    </source>
</evidence>
<keyword evidence="5" id="KW-0028">Amino-acid biosynthesis</keyword>
<organism evidence="11 12">
    <name type="scientific">Halomonas litopenaei</name>
    <dbReference type="NCBI Taxonomy" id="2109328"/>
    <lineage>
        <taxon>Bacteria</taxon>
        <taxon>Pseudomonadati</taxon>
        <taxon>Pseudomonadota</taxon>
        <taxon>Gammaproteobacteria</taxon>
        <taxon>Oceanospirillales</taxon>
        <taxon>Halomonadaceae</taxon>
        <taxon>Halomonas</taxon>
    </lineage>
</organism>
<evidence type="ECO:0000256" key="5">
    <source>
        <dbReference type="ARBA" id="ARBA00022605"/>
    </source>
</evidence>
<dbReference type="InterPro" id="IPR001261">
    <property type="entry name" value="ArgE/DapE_CS"/>
</dbReference>